<keyword evidence="2" id="KW-0732">Signal</keyword>
<protein>
    <submittedName>
        <fullName evidence="4">Protein-disulfide reductase DsbD family protein</fullName>
    </submittedName>
</protein>
<dbReference type="PANTHER" id="PTHR32234">
    <property type="entry name" value="THIOL:DISULFIDE INTERCHANGE PROTEIN DSBD"/>
    <property type="match status" value="1"/>
</dbReference>
<feature type="transmembrane region" description="Helical" evidence="1">
    <location>
        <begin position="504"/>
        <end position="521"/>
    </location>
</feature>
<evidence type="ECO:0000259" key="3">
    <source>
        <dbReference type="Pfam" id="PF11412"/>
    </source>
</evidence>
<feature type="transmembrane region" description="Helical" evidence="1">
    <location>
        <begin position="312"/>
        <end position="336"/>
    </location>
</feature>
<dbReference type="Proteomes" id="UP001595828">
    <property type="component" value="Unassembled WGS sequence"/>
</dbReference>
<feature type="transmembrane region" description="Helical" evidence="1">
    <location>
        <begin position="429"/>
        <end position="456"/>
    </location>
</feature>
<feature type="transmembrane region" description="Helical" evidence="1">
    <location>
        <begin position="527"/>
        <end position="547"/>
    </location>
</feature>
<feature type="signal peptide" evidence="2">
    <location>
        <begin position="1"/>
        <end position="44"/>
    </location>
</feature>
<sequence length="702" mass="72508">MAPGDARRKRMSDGAEETLSSVRRLLRSLLVLAALAVGTAPALAAPTHIAAELVPERTVAAPGETVALALHMRPEPTWHGYWENPGDAGFGMGLAWSLPNGASTGKPLYPVPQTLLISGLMNHVYEREYAVLVPFTVPRGSVAGSVLPITVAADWLACTREVCVPEKAQLATTITVGTPGARDPRFDGWRRKLPAPMAETSAFALQDGKVRLAIPLPASLALARPHLFVANERVADYAAPQVFSRRGDSLIVELKPAAGAASPEALDAVLAFGTGDGAGGLTVRALPGGVPPAGTPLAGAASEPAAMSTAGLLALLGGALLGGLLLNVMPCVFPILSLKALSLAGTNADGGKARRDGLAYTAGVILACLALGAAMLGLRAAGEQVGWAFQLQEPLVVAGLLMLAIAITANLAGLYELPMLMERSGGGSAFATGLLAAFVATPCTGPFMAAAMGAALVLPPAAALAVFGALGLGLALPFLALALVPPLRRLMPRPGPWMVRFRHAMAVPMGLTALALAWLAWRIGGIGFLAASALLAVALIAVLVRIGRNQHAGRPAGRATAGFAALALLGVIALPPTVSATPPSQETDALNSRNFSRDALARARASGKPVFVYFTADWCLTCKVNERAAIESPGTAAAFRAAGVRSLRGDWTRREPEITRFLGENGAAGVPLYLWYSPNAPQGEVLPQLLTEAELVERARKI</sequence>
<feature type="chain" id="PRO_5045180610" evidence="2">
    <location>
        <begin position="45"/>
        <end position="702"/>
    </location>
</feature>
<dbReference type="Pfam" id="PF13899">
    <property type="entry name" value="Thioredoxin_7"/>
    <property type="match status" value="1"/>
</dbReference>
<dbReference type="Pfam" id="PF11412">
    <property type="entry name" value="DsbD_N"/>
    <property type="match status" value="1"/>
</dbReference>
<feature type="transmembrane region" description="Helical" evidence="1">
    <location>
        <begin position="462"/>
        <end position="484"/>
    </location>
</feature>
<dbReference type="CDD" id="cd02953">
    <property type="entry name" value="DsbDgamma"/>
    <property type="match status" value="1"/>
</dbReference>
<reference evidence="5" key="1">
    <citation type="journal article" date="2019" name="Int. J. Syst. Evol. Microbiol.">
        <title>The Global Catalogue of Microorganisms (GCM) 10K type strain sequencing project: providing services to taxonomists for standard genome sequencing and annotation.</title>
        <authorList>
            <consortium name="The Broad Institute Genomics Platform"/>
            <consortium name="The Broad Institute Genome Sequencing Center for Infectious Disease"/>
            <person name="Wu L."/>
            <person name="Ma J."/>
        </authorList>
    </citation>
    <scope>NUCLEOTIDE SEQUENCE [LARGE SCALE GENOMIC DNA]</scope>
    <source>
        <strain evidence="5">CGMCC 1.12989</strain>
    </source>
</reference>
<keyword evidence="1" id="KW-0812">Transmembrane</keyword>
<dbReference type="InterPro" id="IPR036249">
    <property type="entry name" value="Thioredoxin-like_sf"/>
</dbReference>
<dbReference type="PANTHER" id="PTHR32234:SF3">
    <property type="entry name" value="SUPPRESSION OF COPPER SENSITIVITY PROTEIN"/>
    <property type="match status" value="1"/>
</dbReference>
<feature type="transmembrane region" description="Helical" evidence="1">
    <location>
        <begin position="396"/>
        <end position="417"/>
    </location>
</feature>
<feature type="transmembrane region" description="Helical" evidence="1">
    <location>
        <begin position="559"/>
        <end position="578"/>
    </location>
</feature>
<keyword evidence="1" id="KW-0472">Membrane</keyword>
<name>A0ABV8RPX9_9SPHN</name>
<dbReference type="InterPro" id="IPR035671">
    <property type="entry name" value="DsbD_gamma"/>
</dbReference>
<feature type="transmembrane region" description="Helical" evidence="1">
    <location>
        <begin position="357"/>
        <end position="376"/>
    </location>
</feature>
<feature type="domain" description="Thiol:disulfide interchange protein DsbD N-terminal" evidence="3">
    <location>
        <begin position="52"/>
        <end position="172"/>
    </location>
</feature>
<dbReference type="Gene3D" id="3.40.30.10">
    <property type="entry name" value="Glutaredoxin"/>
    <property type="match status" value="1"/>
</dbReference>
<dbReference type="InterPro" id="IPR028250">
    <property type="entry name" value="DsbDN"/>
</dbReference>
<comment type="caution">
    <text evidence="4">The sequence shown here is derived from an EMBL/GenBank/DDBJ whole genome shotgun (WGS) entry which is preliminary data.</text>
</comment>
<dbReference type="SUPFAM" id="SSF52833">
    <property type="entry name" value="Thioredoxin-like"/>
    <property type="match status" value="1"/>
</dbReference>
<evidence type="ECO:0000313" key="5">
    <source>
        <dbReference type="Proteomes" id="UP001595828"/>
    </source>
</evidence>
<proteinExistence type="predicted"/>
<dbReference type="RefSeq" id="WP_379538165.1">
    <property type="nucleotide sequence ID" value="NZ_JBHSDR010000003.1"/>
</dbReference>
<evidence type="ECO:0000256" key="1">
    <source>
        <dbReference type="SAM" id="Phobius"/>
    </source>
</evidence>
<organism evidence="4 5">
    <name type="scientific">Novosphingobium tardum</name>
    <dbReference type="NCBI Taxonomy" id="1538021"/>
    <lineage>
        <taxon>Bacteria</taxon>
        <taxon>Pseudomonadati</taxon>
        <taxon>Pseudomonadota</taxon>
        <taxon>Alphaproteobacteria</taxon>
        <taxon>Sphingomonadales</taxon>
        <taxon>Sphingomonadaceae</taxon>
        <taxon>Novosphingobium</taxon>
    </lineage>
</organism>
<accession>A0ABV8RPX9</accession>
<evidence type="ECO:0000256" key="2">
    <source>
        <dbReference type="SAM" id="SignalP"/>
    </source>
</evidence>
<keyword evidence="5" id="KW-1185">Reference proteome</keyword>
<dbReference type="EMBL" id="JBHSDR010000003">
    <property type="protein sequence ID" value="MFC4294346.1"/>
    <property type="molecule type" value="Genomic_DNA"/>
</dbReference>
<gene>
    <name evidence="4" type="ORF">ACFO0A_04655</name>
</gene>
<keyword evidence="1" id="KW-1133">Transmembrane helix</keyword>
<evidence type="ECO:0000313" key="4">
    <source>
        <dbReference type="EMBL" id="MFC4294346.1"/>
    </source>
</evidence>